<sequence>MKATVSINWQRRHSMRRILFCIALIVFLTGFANPSVTRVNKEAIDRIAITKIFVPRFEGNPDFVEVSTDLFIAELETRIQATIVQGSALRIESTDIIAGGNLAPTELAIQKAKEANAEVLIMGKVTSHHTGAMLNGFSTVRVIDVATGAILASFHRPSGKLIGSSEHAAVLAAVSRTAKDVAKALE</sequence>
<dbReference type="Proteomes" id="UP001597110">
    <property type="component" value="Unassembled WGS sequence"/>
</dbReference>
<accession>A0ABW2YDC1</accession>
<dbReference type="EMBL" id="JBHTIF010000002">
    <property type="protein sequence ID" value="MFD0726542.1"/>
    <property type="molecule type" value="Genomic_DNA"/>
</dbReference>
<evidence type="ECO:0000313" key="1">
    <source>
        <dbReference type="EMBL" id="MFD0726542.1"/>
    </source>
</evidence>
<reference evidence="2" key="1">
    <citation type="journal article" date="2019" name="Int. J. Syst. Evol. Microbiol.">
        <title>The Global Catalogue of Microorganisms (GCM) 10K type strain sequencing project: providing services to taxonomists for standard genome sequencing and annotation.</title>
        <authorList>
            <consortium name="The Broad Institute Genomics Platform"/>
            <consortium name="The Broad Institute Genome Sequencing Center for Infectious Disease"/>
            <person name="Wu L."/>
            <person name="Ma J."/>
        </authorList>
    </citation>
    <scope>NUCLEOTIDE SEQUENCE [LARGE SCALE GENOMIC DNA]</scope>
    <source>
        <strain evidence="2">CCUG 55585</strain>
    </source>
</reference>
<evidence type="ECO:0000313" key="2">
    <source>
        <dbReference type="Proteomes" id="UP001597110"/>
    </source>
</evidence>
<organism evidence="1 2">
    <name type="scientific">Lysobacter brunescens</name>
    <dbReference type="NCBI Taxonomy" id="262323"/>
    <lineage>
        <taxon>Bacteria</taxon>
        <taxon>Pseudomonadati</taxon>
        <taxon>Pseudomonadota</taxon>
        <taxon>Gammaproteobacteria</taxon>
        <taxon>Lysobacterales</taxon>
        <taxon>Lysobacteraceae</taxon>
        <taxon>Lysobacter</taxon>
    </lineage>
</organism>
<proteinExistence type="predicted"/>
<gene>
    <name evidence="1" type="ORF">ACFQ0E_13150</name>
</gene>
<evidence type="ECO:0008006" key="3">
    <source>
        <dbReference type="Google" id="ProtNLM"/>
    </source>
</evidence>
<comment type="caution">
    <text evidence="1">The sequence shown here is derived from an EMBL/GenBank/DDBJ whole genome shotgun (WGS) entry which is preliminary data.</text>
</comment>
<name>A0ABW2YDC1_9GAMM</name>
<keyword evidence="2" id="KW-1185">Reference proteome</keyword>
<protein>
    <recommendedName>
        <fullName evidence="3">FlgO domain-containing protein</fullName>
    </recommendedName>
</protein>